<dbReference type="InterPro" id="IPR051877">
    <property type="entry name" value="Centriole_BasalBody_StrucProt"/>
</dbReference>
<proteinExistence type="inferred from homology"/>
<accession>A0AAN7SLS8</accession>
<dbReference type="GO" id="GO:0005814">
    <property type="term" value="C:centriole"/>
    <property type="evidence" value="ECO:0007669"/>
    <property type="project" value="UniProtKB-SubCell"/>
</dbReference>
<evidence type="ECO:0000256" key="1">
    <source>
        <dbReference type="ARBA" id="ARBA00004114"/>
    </source>
</evidence>
<feature type="coiled-coil region" evidence="5">
    <location>
        <begin position="453"/>
        <end position="589"/>
    </location>
</feature>
<comment type="similarity">
    <text evidence="4">Belongs to the CEP135/TSGA10 family.</text>
</comment>
<name>A0AAN7SLS8_9COLE</name>
<dbReference type="EMBL" id="JARPUR010000001">
    <property type="protein sequence ID" value="KAK4886079.1"/>
    <property type="molecule type" value="Genomic_DNA"/>
</dbReference>
<organism evidence="6 7">
    <name type="scientific">Aquatica leii</name>
    <dbReference type="NCBI Taxonomy" id="1421715"/>
    <lineage>
        <taxon>Eukaryota</taxon>
        <taxon>Metazoa</taxon>
        <taxon>Ecdysozoa</taxon>
        <taxon>Arthropoda</taxon>
        <taxon>Hexapoda</taxon>
        <taxon>Insecta</taxon>
        <taxon>Pterygota</taxon>
        <taxon>Neoptera</taxon>
        <taxon>Endopterygota</taxon>
        <taxon>Coleoptera</taxon>
        <taxon>Polyphaga</taxon>
        <taxon>Elateriformia</taxon>
        <taxon>Elateroidea</taxon>
        <taxon>Lampyridae</taxon>
        <taxon>Luciolinae</taxon>
        <taxon>Aquatica</taxon>
    </lineage>
</organism>
<protein>
    <recommendedName>
        <fullName evidence="8">Centrosomal protein of 135 kDa</fullName>
    </recommendedName>
</protein>
<keyword evidence="3" id="KW-0206">Cytoskeleton</keyword>
<evidence type="ECO:0008006" key="8">
    <source>
        <dbReference type="Google" id="ProtNLM"/>
    </source>
</evidence>
<feature type="coiled-coil region" evidence="5">
    <location>
        <begin position="205"/>
        <end position="348"/>
    </location>
</feature>
<keyword evidence="5" id="KW-0175">Coiled coil</keyword>
<keyword evidence="7" id="KW-1185">Reference proteome</keyword>
<dbReference type="PANTHER" id="PTHR20544:SF0">
    <property type="entry name" value="NUCLEOPROTEIN TPR_MLP1 DOMAIN-CONTAINING PROTEIN"/>
    <property type="match status" value="1"/>
</dbReference>
<comment type="caution">
    <text evidence="6">The sequence shown here is derived from an EMBL/GenBank/DDBJ whole genome shotgun (WGS) entry which is preliminary data.</text>
</comment>
<keyword evidence="2" id="KW-0963">Cytoplasm</keyword>
<evidence type="ECO:0000313" key="7">
    <source>
        <dbReference type="Proteomes" id="UP001353858"/>
    </source>
</evidence>
<evidence type="ECO:0000256" key="4">
    <source>
        <dbReference type="ARBA" id="ARBA00038123"/>
    </source>
</evidence>
<comment type="subcellular location">
    <subcellularLocation>
        <location evidence="1">Cytoplasm</location>
        <location evidence="1">Cytoskeleton</location>
        <location evidence="1">Microtubule organizing center</location>
        <location evidence="1">Centrosome</location>
        <location evidence="1">Centriole</location>
    </subcellularLocation>
</comment>
<evidence type="ECO:0000256" key="2">
    <source>
        <dbReference type="ARBA" id="ARBA00022490"/>
    </source>
</evidence>
<dbReference type="PANTHER" id="PTHR20544">
    <property type="entry name" value="CENTROSOMAL PROTEIN CEP135"/>
    <property type="match status" value="1"/>
</dbReference>
<dbReference type="AlphaFoldDB" id="A0AAN7SLS8"/>
<evidence type="ECO:0000256" key="5">
    <source>
        <dbReference type="SAM" id="Coils"/>
    </source>
</evidence>
<reference evidence="7" key="1">
    <citation type="submission" date="2023-01" db="EMBL/GenBank/DDBJ databases">
        <title>Key to firefly adult light organ development and bioluminescence: homeobox transcription factors regulate luciferase expression and transportation to peroxisome.</title>
        <authorList>
            <person name="Fu X."/>
        </authorList>
    </citation>
    <scope>NUCLEOTIDE SEQUENCE [LARGE SCALE GENOMIC DNA]</scope>
</reference>
<dbReference type="Proteomes" id="UP001353858">
    <property type="component" value="Unassembled WGS sequence"/>
</dbReference>
<evidence type="ECO:0000313" key="6">
    <source>
        <dbReference type="EMBL" id="KAK4886079.1"/>
    </source>
</evidence>
<gene>
    <name evidence="6" type="ORF">RN001_002350</name>
</gene>
<sequence length="664" mass="77047">MEYRIKRVQKQLDDLGYRQVLIPEALPLIEKLTADLIQTTESLKKYKQIAKDVSEERDSLQLGAEPYKRDNAKLVKECNELHLAFLQFREQNEQLQKDLKRKLVCCEKEKHDSYSENEKLRKRIRDLEFESASKTDRLLASKTSLSEIERLTKMLEGGRPLATLSKEVCCDSNINLNHLQNQITLLKKEKCSLEVCLKVEAVDKQHEAMNRALTLADRNKQLENELRDIDQMALEVEADCNTAVKSTAQKVKRLENKVHQLMLQVQSNDREIMEIKRDKQDLMSDLDALKVEKKHLQSVLEIALEEKKRLANQVNQFNIIEHDLNLEIDRLVQTSANQKRKIAELECQLISGKVEAISDHSVKRDSSSERLKSERDFYIKEYRRVSEQVNCNNKPVKLPNSQCLAEKDNLIANLQHENIVLAQEKHNLLTRLESARDFLEDGDVDGFCIKSALRKSERERDMLKADVFRLEEERDALRQRLKTTMDVQMTERCKMEKTLAEADNEIRRLELERHDLIQSQGSRRGTIGHLEQQCELLKEELQKTQTELNQKKALYCQLKTLHEQTDTALADSQAQISQLEAECRKSIKTCCDPSKDAETTAALRDEISYLKHKLIQFDKEKDSLLISLDVKTERIASLEQDMKAKDAHICLCDSGTEDLKKKIW</sequence>
<evidence type="ECO:0000256" key="3">
    <source>
        <dbReference type="ARBA" id="ARBA00023212"/>
    </source>
</evidence>